<dbReference type="AlphaFoldDB" id="A0A139AUD9"/>
<feature type="region of interest" description="Disordered" evidence="1">
    <location>
        <begin position="56"/>
        <end position="156"/>
    </location>
</feature>
<feature type="compositionally biased region" description="Low complexity" evidence="1">
    <location>
        <begin position="13"/>
        <end position="24"/>
    </location>
</feature>
<keyword evidence="3" id="KW-1185">Reference proteome</keyword>
<sequence length="277" mass="29697">MADSPFWQKVRLSSSHSSHGSGNSALVPKRVPGTGMIDFTVHSDSDSTLVWSQLSAQSPSPFSTPLPLNAHSLNSTTRNHIAPSPLPRKPALDPDNNPFLDSPSIPYASSSTTASSSASQRQHLPPAAGPSAPTKRRHTPAPSLSIPHPHTAHTRRAVNTEKVLLSYSYDPFADPPAEVPLRTDRRKDRLDDSDEENDACGCSRGVQHGDRPSAGYCVGTSFRLLALMSTNGRTGDWSASRRVRVCVGGNGSGVRLMNAHDRNRCGVSLSKLCLSPH</sequence>
<accession>A0A139AUD9</accession>
<name>A0A139AUD9_GONPJ</name>
<evidence type="ECO:0000313" key="3">
    <source>
        <dbReference type="Proteomes" id="UP000070544"/>
    </source>
</evidence>
<evidence type="ECO:0000256" key="1">
    <source>
        <dbReference type="SAM" id="MobiDB-lite"/>
    </source>
</evidence>
<dbReference type="EMBL" id="KQ965736">
    <property type="protein sequence ID" value="KXS20183.1"/>
    <property type="molecule type" value="Genomic_DNA"/>
</dbReference>
<proteinExistence type="predicted"/>
<feature type="region of interest" description="Disordered" evidence="1">
    <location>
        <begin position="174"/>
        <end position="199"/>
    </location>
</feature>
<gene>
    <name evidence="2" type="ORF">M427DRAFT_404018</name>
</gene>
<protein>
    <submittedName>
        <fullName evidence="2">Uncharacterized protein</fullName>
    </submittedName>
</protein>
<feature type="compositionally biased region" description="Low complexity" evidence="1">
    <location>
        <begin position="108"/>
        <end position="119"/>
    </location>
</feature>
<evidence type="ECO:0000313" key="2">
    <source>
        <dbReference type="EMBL" id="KXS20183.1"/>
    </source>
</evidence>
<feature type="region of interest" description="Disordered" evidence="1">
    <location>
        <begin position="1"/>
        <end position="31"/>
    </location>
</feature>
<dbReference type="Proteomes" id="UP000070544">
    <property type="component" value="Unassembled WGS sequence"/>
</dbReference>
<feature type="compositionally biased region" description="Basic and acidic residues" evidence="1">
    <location>
        <begin position="181"/>
        <end position="190"/>
    </location>
</feature>
<organism evidence="2 3">
    <name type="scientific">Gonapodya prolifera (strain JEL478)</name>
    <name type="common">Monoblepharis prolifera</name>
    <dbReference type="NCBI Taxonomy" id="1344416"/>
    <lineage>
        <taxon>Eukaryota</taxon>
        <taxon>Fungi</taxon>
        <taxon>Fungi incertae sedis</taxon>
        <taxon>Chytridiomycota</taxon>
        <taxon>Chytridiomycota incertae sedis</taxon>
        <taxon>Monoblepharidomycetes</taxon>
        <taxon>Monoblepharidales</taxon>
        <taxon>Gonapodyaceae</taxon>
        <taxon>Gonapodya</taxon>
    </lineage>
</organism>
<reference evidence="2 3" key="1">
    <citation type="journal article" date="2015" name="Genome Biol. Evol.">
        <title>Phylogenomic analyses indicate that early fungi evolved digesting cell walls of algal ancestors of land plants.</title>
        <authorList>
            <person name="Chang Y."/>
            <person name="Wang S."/>
            <person name="Sekimoto S."/>
            <person name="Aerts A.L."/>
            <person name="Choi C."/>
            <person name="Clum A."/>
            <person name="LaButti K.M."/>
            <person name="Lindquist E.A."/>
            <person name="Yee Ngan C."/>
            <person name="Ohm R.A."/>
            <person name="Salamov A.A."/>
            <person name="Grigoriev I.V."/>
            <person name="Spatafora J.W."/>
            <person name="Berbee M.L."/>
        </authorList>
    </citation>
    <scope>NUCLEOTIDE SEQUENCE [LARGE SCALE GENOMIC DNA]</scope>
    <source>
        <strain evidence="2 3">JEL478</strain>
    </source>
</reference>